<evidence type="ECO:0000313" key="1">
    <source>
        <dbReference type="EMBL" id="GBP86297.1"/>
    </source>
</evidence>
<proteinExistence type="predicted"/>
<evidence type="ECO:0000313" key="2">
    <source>
        <dbReference type="Proteomes" id="UP000299102"/>
    </source>
</evidence>
<dbReference type="AlphaFoldDB" id="A0A4C1ZI46"/>
<dbReference type="EMBL" id="BGZK01001785">
    <property type="protein sequence ID" value="GBP86297.1"/>
    <property type="molecule type" value="Genomic_DNA"/>
</dbReference>
<gene>
    <name evidence="1" type="ORF">EVAR_62311_1</name>
</gene>
<organism evidence="1 2">
    <name type="scientific">Eumeta variegata</name>
    <name type="common">Bagworm moth</name>
    <name type="synonym">Eumeta japonica</name>
    <dbReference type="NCBI Taxonomy" id="151549"/>
    <lineage>
        <taxon>Eukaryota</taxon>
        <taxon>Metazoa</taxon>
        <taxon>Ecdysozoa</taxon>
        <taxon>Arthropoda</taxon>
        <taxon>Hexapoda</taxon>
        <taxon>Insecta</taxon>
        <taxon>Pterygota</taxon>
        <taxon>Neoptera</taxon>
        <taxon>Endopterygota</taxon>
        <taxon>Lepidoptera</taxon>
        <taxon>Glossata</taxon>
        <taxon>Ditrysia</taxon>
        <taxon>Tineoidea</taxon>
        <taxon>Psychidae</taxon>
        <taxon>Oiketicinae</taxon>
        <taxon>Eumeta</taxon>
    </lineage>
</organism>
<protein>
    <submittedName>
        <fullName evidence="1">Uncharacterized protein</fullName>
    </submittedName>
</protein>
<name>A0A4C1ZI46_EUMVA</name>
<comment type="caution">
    <text evidence="1">The sequence shown here is derived from an EMBL/GenBank/DDBJ whole genome shotgun (WGS) entry which is preliminary data.</text>
</comment>
<dbReference type="Proteomes" id="UP000299102">
    <property type="component" value="Unassembled WGS sequence"/>
</dbReference>
<keyword evidence="2" id="KW-1185">Reference proteome</keyword>
<sequence>MPGRHKPSKCGDGSLETTRTIGVLPPDWSAVHTDAACVIRLLHSTHENERTLQSDVRFLRRSGGFTLPDRMPPEPCRSTLFGLRPARPDEPDRDRAFAPRRACLDKCSRQRRPALSKEKTIVEPNMPIGIDVQPLYLISVSCYRLRLAFHDESPSLAIVYNSFNDRKRGRSNLTDDLREGRPSTATTEDKISAVCLDKLRHRCMHRSLSTKLSTRAQRRLEADKGRCYRCDNNLRDSRAQQAGGMGRRRGGPSRVPWVRSLCAGASTNTDTLARGGLSSVVNFIDYAHLSSQNWPL</sequence>
<accession>A0A4C1ZI46</accession>
<dbReference type="OrthoDB" id="10017160at2759"/>
<reference evidence="1 2" key="1">
    <citation type="journal article" date="2019" name="Commun. Biol.">
        <title>The bagworm genome reveals a unique fibroin gene that provides high tensile strength.</title>
        <authorList>
            <person name="Kono N."/>
            <person name="Nakamura H."/>
            <person name="Ohtoshi R."/>
            <person name="Tomita M."/>
            <person name="Numata K."/>
            <person name="Arakawa K."/>
        </authorList>
    </citation>
    <scope>NUCLEOTIDE SEQUENCE [LARGE SCALE GENOMIC DNA]</scope>
</reference>